<organism evidence="3 4">
    <name type="scientific">Fusarium duplospermum</name>
    <dbReference type="NCBI Taxonomy" id="1325734"/>
    <lineage>
        <taxon>Eukaryota</taxon>
        <taxon>Fungi</taxon>
        <taxon>Dikarya</taxon>
        <taxon>Ascomycota</taxon>
        <taxon>Pezizomycotina</taxon>
        <taxon>Sordariomycetes</taxon>
        <taxon>Hypocreomycetidae</taxon>
        <taxon>Hypocreales</taxon>
        <taxon>Nectriaceae</taxon>
        <taxon>Fusarium</taxon>
        <taxon>Fusarium solani species complex</taxon>
    </lineage>
</organism>
<protein>
    <recommendedName>
        <fullName evidence="2">BTB domain-containing protein</fullName>
    </recommendedName>
</protein>
<dbReference type="CDD" id="cd18186">
    <property type="entry name" value="BTB_POZ_ZBTB_KLHL-like"/>
    <property type="match status" value="1"/>
</dbReference>
<feature type="region of interest" description="Disordered" evidence="1">
    <location>
        <begin position="90"/>
        <end position="140"/>
    </location>
</feature>
<evidence type="ECO:0000256" key="1">
    <source>
        <dbReference type="SAM" id="MobiDB-lite"/>
    </source>
</evidence>
<feature type="compositionally biased region" description="Polar residues" evidence="1">
    <location>
        <begin position="155"/>
        <end position="173"/>
    </location>
</feature>
<dbReference type="Proteomes" id="UP000288168">
    <property type="component" value="Unassembled WGS sequence"/>
</dbReference>
<dbReference type="PANTHER" id="PTHR47843">
    <property type="entry name" value="BTB DOMAIN-CONTAINING PROTEIN-RELATED"/>
    <property type="match status" value="1"/>
</dbReference>
<dbReference type="InterPro" id="IPR000210">
    <property type="entry name" value="BTB/POZ_dom"/>
</dbReference>
<keyword evidence="4" id="KW-1185">Reference proteome</keyword>
<dbReference type="Pfam" id="PF00651">
    <property type="entry name" value="BTB"/>
    <property type="match status" value="1"/>
</dbReference>
<proteinExistence type="predicted"/>
<dbReference type="SUPFAM" id="SSF54695">
    <property type="entry name" value="POZ domain"/>
    <property type="match status" value="1"/>
</dbReference>
<evidence type="ECO:0000313" key="3">
    <source>
        <dbReference type="EMBL" id="RSL42509.1"/>
    </source>
</evidence>
<reference evidence="3 4" key="1">
    <citation type="submission" date="2017-06" db="EMBL/GenBank/DDBJ databases">
        <title>Comparative genomic analysis of Ambrosia Fusariam Clade fungi.</title>
        <authorList>
            <person name="Stajich J.E."/>
            <person name="Carrillo J."/>
            <person name="Kijimoto T."/>
            <person name="Eskalen A."/>
            <person name="O'Donnell K."/>
            <person name="Kasson M."/>
        </authorList>
    </citation>
    <scope>NUCLEOTIDE SEQUENCE [LARGE SCALE GENOMIC DNA]</scope>
    <source>
        <strain evidence="3 4">NRRL62584</strain>
    </source>
</reference>
<dbReference type="STRING" id="1325734.A0A428NP01"/>
<accession>A0A428NP01</accession>
<feature type="region of interest" description="Disordered" evidence="1">
    <location>
        <begin position="155"/>
        <end position="174"/>
    </location>
</feature>
<gene>
    <name evidence="3" type="ORF">CEP54_015455</name>
</gene>
<evidence type="ECO:0000313" key="4">
    <source>
        <dbReference type="Proteomes" id="UP000288168"/>
    </source>
</evidence>
<feature type="compositionally biased region" description="Polar residues" evidence="1">
    <location>
        <begin position="107"/>
        <end position="119"/>
    </location>
</feature>
<feature type="domain" description="BTB" evidence="2">
    <location>
        <begin position="18"/>
        <end position="87"/>
    </location>
</feature>
<dbReference type="OrthoDB" id="9997739at2759"/>
<dbReference type="EMBL" id="NKCI01000364">
    <property type="protein sequence ID" value="RSL42509.1"/>
    <property type="molecule type" value="Genomic_DNA"/>
</dbReference>
<comment type="caution">
    <text evidence="3">The sequence shown here is derived from an EMBL/GenBank/DDBJ whole genome shotgun (WGS) entry which is preliminary data.</text>
</comment>
<dbReference type="PROSITE" id="PS50097">
    <property type="entry name" value="BTB"/>
    <property type="match status" value="1"/>
</dbReference>
<name>A0A428NP01_9HYPO</name>
<evidence type="ECO:0000259" key="2">
    <source>
        <dbReference type="PROSITE" id="PS50097"/>
    </source>
</evidence>
<sequence>MPRLSECLDGFVEKLGTEHISFVVGKHKQEVSVHKKLLASNTTLFETLCKTSPEKSHSGTINLEYIPVHLFGCLTSFLYSGDYPEPKAEAYSGKIPPSGMDVARCKNSGQQANPRSPKSNPEIARGDLSGRPGADVDIEGGSTLGGETIEFLTQPSYPIGSSENQSSLSTRSNPPDDVPYSLGLFSSRLRDVKRASRKRKRDGYGALFEKAYIDSCNVKEQAIKLFMDMWPRVYYFNDRIWQPVFVGDPTTCSRRAALLCHIHLYIMAGSYGIRGLLEMALSRLKTTLQVYEVCAERLSDLVDLIPPLYAGTKAPDPGRAILSAYFGIIFKDICGHPAFDQARRGFPEFDNDFLMAMKRQVPPPHVGREVWTTTVPLSLPGDFDIVAALEAS</sequence>
<dbReference type="InterPro" id="IPR011333">
    <property type="entry name" value="SKP1/BTB/POZ_sf"/>
</dbReference>
<dbReference type="Gene3D" id="3.30.710.10">
    <property type="entry name" value="Potassium Channel Kv1.1, Chain A"/>
    <property type="match status" value="1"/>
</dbReference>
<dbReference type="AlphaFoldDB" id="A0A428NP01"/>